<proteinExistence type="predicted"/>
<organism evidence="3">
    <name type="scientific">Caenorhabditis brenneri</name>
    <name type="common">Nematode worm</name>
    <dbReference type="NCBI Taxonomy" id="135651"/>
    <lineage>
        <taxon>Eukaryota</taxon>
        <taxon>Metazoa</taxon>
        <taxon>Ecdysozoa</taxon>
        <taxon>Nematoda</taxon>
        <taxon>Chromadorea</taxon>
        <taxon>Rhabditida</taxon>
        <taxon>Rhabditina</taxon>
        <taxon>Rhabditomorpha</taxon>
        <taxon>Rhabditoidea</taxon>
        <taxon>Rhabditidae</taxon>
        <taxon>Peloderinae</taxon>
        <taxon>Caenorhabditis</taxon>
    </lineage>
</organism>
<dbReference type="eggNOG" id="KOG0017">
    <property type="taxonomic scope" value="Eukaryota"/>
</dbReference>
<evidence type="ECO:0000256" key="1">
    <source>
        <dbReference type="SAM" id="MobiDB-lite"/>
    </source>
</evidence>
<dbReference type="OrthoDB" id="5874204at2759"/>
<dbReference type="InParanoid" id="G0MM28"/>
<feature type="region of interest" description="Disordered" evidence="1">
    <location>
        <begin position="455"/>
        <end position="478"/>
    </location>
</feature>
<dbReference type="Gene3D" id="2.40.70.10">
    <property type="entry name" value="Acid Proteases"/>
    <property type="match status" value="2"/>
</dbReference>
<evidence type="ECO:0008006" key="4">
    <source>
        <dbReference type="Google" id="ProtNLM"/>
    </source>
</evidence>
<name>G0MM28_CAEBE</name>
<dbReference type="GO" id="GO:0004190">
    <property type="term" value="F:aspartic-type endopeptidase activity"/>
    <property type="evidence" value="ECO:0007669"/>
    <property type="project" value="InterPro"/>
</dbReference>
<dbReference type="GO" id="GO:0016020">
    <property type="term" value="C:membrane"/>
    <property type="evidence" value="ECO:0007669"/>
    <property type="project" value="InterPro"/>
</dbReference>
<accession>G0MM28</accession>
<dbReference type="GO" id="GO:0006508">
    <property type="term" value="P:proteolysis"/>
    <property type="evidence" value="ECO:0007669"/>
    <property type="project" value="InterPro"/>
</dbReference>
<dbReference type="Pfam" id="PF13975">
    <property type="entry name" value="gag-asp_proteas"/>
    <property type="match status" value="1"/>
</dbReference>
<dbReference type="InterPro" id="IPR033539">
    <property type="entry name" value="Asprv1"/>
</dbReference>
<keyword evidence="3" id="KW-1185">Reference proteome</keyword>
<gene>
    <name evidence="2" type="ORF">CAEBREN_25848</name>
</gene>
<dbReference type="PROSITE" id="PS00141">
    <property type="entry name" value="ASP_PROTEASE"/>
    <property type="match status" value="1"/>
</dbReference>
<dbReference type="CDD" id="cd00303">
    <property type="entry name" value="retropepsin_like"/>
    <property type="match status" value="2"/>
</dbReference>
<dbReference type="EMBL" id="GL379801">
    <property type="protein sequence ID" value="EGT36546.1"/>
    <property type="molecule type" value="Genomic_DNA"/>
</dbReference>
<dbReference type="PANTHER" id="PTHR37006:SF1">
    <property type="entry name" value="RETROVIRAL-LIKE ASPARTIC PROTEASE 1"/>
    <property type="match status" value="1"/>
</dbReference>
<dbReference type="PANTHER" id="PTHR37006">
    <property type="entry name" value="RETROVIRAL-LIKE ASPARTIC PROTEASE 1"/>
    <property type="match status" value="1"/>
</dbReference>
<reference evidence="3" key="1">
    <citation type="submission" date="2011-07" db="EMBL/GenBank/DDBJ databases">
        <authorList>
            <consortium name="Caenorhabditis brenneri Sequencing and Analysis Consortium"/>
            <person name="Wilson R.K."/>
        </authorList>
    </citation>
    <scope>NUCLEOTIDE SEQUENCE [LARGE SCALE GENOMIC DNA]</scope>
    <source>
        <strain evidence="3">PB2801</strain>
    </source>
</reference>
<evidence type="ECO:0000313" key="3">
    <source>
        <dbReference type="Proteomes" id="UP000008068"/>
    </source>
</evidence>
<dbReference type="InterPro" id="IPR021109">
    <property type="entry name" value="Peptidase_aspartic_dom_sf"/>
</dbReference>
<dbReference type="SUPFAM" id="SSF50630">
    <property type="entry name" value="Acid proteases"/>
    <property type="match status" value="1"/>
</dbReference>
<evidence type="ECO:0000313" key="2">
    <source>
        <dbReference type="EMBL" id="EGT36546.1"/>
    </source>
</evidence>
<sequence length="478" mass="55016">MIFRINKQLGDFDEDEPTEMQTFDTGRKHSTVTVPDVYSIITFPGTYKVPRVKVQINKETNIALIDTGASISLITDTTVRRIDKEAEITKTNEYARAANGEIMYFIGKITLTIEIGNKHALMKFFIVKEKEAPEQCILGMDFIHEMNKQNFGIIFNPDMEHISIGNTELELLTQMECREVIKNQKEVTVAKDEMKDDGRSNLSFIQIELDGVPEVALLDPQASVSIILERMVYELDLQNKVKPINGSARVANRTEIKFIGQIDVTVTIGETSISLEMRVTENEETYGSCSLGFHFFKTLTKKSKLLAFNKADKVLKTGNTSAKIVNPYTDRQQHSFVPFLTKRELNILEKRSWNGQSNQQAKKSTRQDKYLFRNQPEENIEQHQNKTGIAQRKRQQQLCGKQSWKAEEQLLFGNQLKYMARHLNNSETRRRHNQTIDIAQCRNIKCRRKQQMRDTAQQNAVNGQPRRSRQLHGFTTTM</sequence>
<dbReference type="HOGENOM" id="CLU_571389_0_0_1"/>
<dbReference type="InterPro" id="IPR001969">
    <property type="entry name" value="Aspartic_peptidase_AS"/>
</dbReference>
<dbReference type="Proteomes" id="UP000008068">
    <property type="component" value="Unassembled WGS sequence"/>
</dbReference>
<dbReference type="AlphaFoldDB" id="G0MM28"/>
<protein>
    <recommendedName>
        <fullName evidence="4">Peptidase A2 domain-containing protein</fullName>
    </recommendedName>
</protein>